<dbReference type="EMBL" id="BMAW01006734">
    <property type="protein sequence ID" value="GFT00236.1"/>
    <property type="molecule type" value="Genomic_DNA"/>
</dbReference>
<sequence length="92" mass="10793">MNKCANEMLEHSLDGGVSEEIVKEKKNGEKRLESHRQQTWRVLDSLGSRGKWLGRHKEDLQNLQLEHWHGRLTRKRKVLLSPRVLEGYYSAS</sequence>
<dbReference type="Proteomes" id="UP000887013">
    <property type="component" value="Unassembled WGS sequence"/>
</dbReference>
<comment type="caution">
    <text evidence="1">The sequence shown here is derived from an EMBL/GenBank/DDBJ whole genome shotgun (WGS) entry which is preliminary data.</text>
</comment>
<dbReference type="AlphaFoldDB" id="A0A8X6N8X6"/>
<reference evidence="1" key="1">
    <citation type="submission" date="2020-08" db="EMBL/GenBank/DDBJ databases">
        <title>Multicomponent nature underlies the extraordinary mechanical properties of spider dragline silk.</title>
        <authorList>
            <person name="Kono N."/>
            <person name="Nakamura H."/>
            <person name="Mori M."/>
            <person name="Yoshida Y."/>
            <person name="Ohtoshi R."/>
            <person name="Malay A.D."/>
            <person name="Moran D.A.P."/>
            <person name="Tomita M."/>
            <person name="Numata K."/>
            <person name="Arakawa K."/>
        </authorList>
    </citation>
    <scope>NUCLEOTIDE SEQUENCE</scope>
</reference>
<name>A0A8X6N8X6_NEPPI</name>
<proteinExistence type="predicted"/>
<evidence type="ECO:0000313" key="1">
    <source>
        <dbReference type="EMBL" id="GFT00236.1"/>
    </source>
</evidence>
<gene>
    <name evidence="1" type="ORF">NPIL_392521</name>
</gene>
<keyword evidence="2" id="KW-1185">Reference proteome</keyword>
<evidence type="ECO:0000313" key="2">
    <source>
        <dbReference type="Proteomes" id="UP000887013"/>
    </source>
</evidence>
<accession>A0A8X6N8X6</accession>
<protein>
    <submittedName>
        <fullName evidence="1">Uncharacterized protein</fullName>
    </submittedName>
</protein>
<organism evidence="1 2">
    <name type="scientific">Nephila pilipes</name>
    <name type="common">Giant wood spider</name>
    <name type="synonym">Nephila maculata</name>
    <dbReference type="NCBI Taxonomy" id="299642"/>
    <lineage>
        <taxon>Eukaryota</taxon>
        <taxon>Metazoa</taxon>
        <taxon>Ecdysozoa</taxon>
        <taxon>Arthropoda</taxon>
        <taxon>Chelicerata</taxon>
        <taxon>Arachnida</taxon>
        <taxon>Araneae</taxon>
        <taxon>Araneomorphae</taxon>
        <taxon>Entelegynae</taxon>
        <taxon>Araneoidea</taxon>
        <taxon>Nephilidae</taxon>
        <taxon>Nephila</taxon>
    </lineage>
</organism>